<feature type="compositionally biased region" description="Basic and acidic residues" evidence="1">
    <location>
        <begin position="1622"/>
        <end position="1653"/>
    </location>
</feature>
<feature type="compositionally biased region" description="Polar residues" evidence="1">
    <location>
        <begin position="138"/>
        <end position="170"/>
    </location>
</feature>
<name>A0A8D8WHG1_9HEMI</name>
<dbReference type="SUPFAM" id="SSF48371">
    <property type="entry name" value="ARM repeat"/>
    <property type="match status" value="1"/>
</dbReference>
<feature type="compositionally biased region" description="Basic and acidic residues" evidence="1">
    <location>
        <begin position="225"/>
        <end position="241"/>
    </location>
</feature>
<sequence>MARYRKVDISHDRNIERATPSRRRRRQNDGRISRKRLENDKYYGKRVLNVIQNDISSSESEERIYKTRKNLSKNHVDFNTPPQRCVFSGRNSRSYSTKDDTDFDSTPQRSNSRRQLNRCPKERDRENRRQIIDGSIYNFRNSPTRVTIQRVPRQTSKNDSSNFTLDTDTTGGDIPTVDEMSTPEERVQRNLRIRKMSRGRPGVFSKSSKNDSTQNGNKTKLFYPDPEHNDDTQAREHEDMRNISVDSNIKYGKNTTPSRSESRTSFDEDTTSPAVRRLPRRPKSCTNDVSAFPDNSAEQSYENGFSKDTQRLRLQSRSVSYDRKQTVVGRTQKKLRPIYMPYEKQIGFQRKQSSDFDGKTKFIEDPPNSHQYQKTQEDIGNKFDHISRQRLAEHDESYKKYSLNNYESRHKLARNLVRFDEGHRDVEKGACNYNIHHDIRYTQGESDMDVDEVSEDMNRQPTETNDFSRKKMETRFSKRSEKIVNDNNEMVDSPGTKRMSNTNNNSMAYANRKEDPSNKHYGMLEEPRNCSSFTKNTARGILNVGNNQSLFIETHEKVPENKQSEYRIVKQESIDDKEINEIENLTMKPHHKLKKIPKIHSKSSRKLLTKMRKALALEEISCSPSEEEESERHYAKIEKDVMDRIHKLLTVNQSRKLDILNNPGELEGKLTSEYKDKLRNNVQTQKSYPCSKAGQQFENMSNNVEDKSTSLVERVRTTNSEHLTLKTKTNNFGIQQSHQEPEHRNVNCEQPNKSCKAVSKLQQNFNEQTETRRDTIENDNRELEHIGKNTTSAKNEQRGSKKNITTNRHETSIGVNQEMHSNDRQKSENKKEDGTSRKDGNDTPFVYNQDEVIQCLNKTKLLLMSTDLEKKMLGVTLFHAIVKSFASSPRMIQFILNENILSFITIEIFLASESCTENTCAAINIIAEHSGFYANQLAKDFLHNLIRTLDVSLEDRKYDRCVPLLFETIARIIARIQDGTLSTIFDRTKMFMCVQKVQNLIGLNRLDLHRHSLNIVIRMVTGNRSVDKNLVRMIANIKDITNNILTKVAAENVDDKIVKNRTEIVKGKNGTDFNEMTKGKNVTDFSEMVNGARISKADKRGFAKNKPDRKEIENGRADGKSNGKTDSKNSTKSNRQTDSNVDEKASVKQIEQLMMSNARLFEECARLYEAFASDVQNKKEYEVHMKNRNEALLFLMDDQLNEVDKFKVNKTELNNHENVVIKRHPTFKENDHIKSLEENEKGVELINDMQELYKTIVDNYNDNIMHESGKTTNLIQESPSYWTSTFEIVCILLKYSTLSELKTKQTLRAVLEIMDRNVGMVGKHKGTDKRFEANSKIRGDENEVVRVIGNIWTNIGKIIFKANNGVDVLLNENIKQVLAIPRKRWLKTLTNDNYDIPTKFTILVLVYSLYFCKLQVHIFPDDSLEVVFQSVINETDLPNYMVKIFLFLACVERKSDIIMHLNCSIEELSDFTLIDTDHDILLANWDHFRSNDFKMFIVFKYLSHEMTDVRKKFFQLFAMSNMNLLFTLINLLLEKPMDESFLEQIANIVIAKVNKSHADQVVDTLWNCLTRVFRNYDPLFFNNVRYFTELCLGKLPRLLQLESNDELETSENKLGETFGNIEKSHLNDTDGLKRLTHRDNDDHNELEKSSHESNNDKLNKLTHIADLLAKFIVKIEIREDNLALLMQLETLMFLILKQTKQLSDERILQCNLKSNLTAVTTETAVLLKDISAIEASKFTAFYLSYTNDIMDLCNKHQIQFQMEFNYELFFKQIINADLVYMEQLLKLLQTLFISVNKPLLSGTISNFTANFIQNENMYAYVYTYLLNLLIIHGSLADHVLKILTLMLKLNGDAIQSNPFNYTIVRCILKNKFYCRYFLVFVNQLLCSFVKNFVDTSRCLGKPRRQLIVESVQENMNELTERYGDKGAVMKQLQNQLAQLSVTSEDSASSS</sequence>
<proteinExistence type="predicted"/>
<feature type="region of interest" description="Disordered" evidence="1">
    <location>
        <begin position="1621"/>
        <end position="1653"/>
    </location>
</feature>
<feature type="compositionally biased region" description="Polar residues" evidence="1">
    <location>
        <begin position="205"/>
        <end position="218"/>
    </location>
</feature>
<feature type="compositionally biased region" description="Basic and acidic residues" evidence="1">
    <location>
        <begin position="769"/>
        <end position="787"/>
    </location>
</feature>
<feature type="compositionally biased region" description="Basic and acidic residues" evidence="1">
    <location>
        <begin position="820"/>
        <end position="841"/>
    </location>
</feature>
<feature type="compositionally biased region" description="Basic and acidic residues" evidence="1">
    <location>
        <begin position="119"/>
        <end position="131"/>
    </location>
</feature>
<feature type="region of interest" description="Disordered" evidence="1">
    <location>
        <begin position="762"/>
        <end position="845"/>
    </location>
</feature>
<evidence type="ECO:0000313" key="2">
    <source>
        <dbReference type="EMBL" id="CAG6660377.1"/>
    </source>
</evidence>
<protein>
    <submittedName>
        <fullName evidence="2">Uncharacterized protein</fullName>
    </submittedName>
</protein>
<reference evidence="2" key="1">
    <citation type="submission" date="2021-05" db="EMBL/GenBank/DDBJ databases">
        <authorList>
            <person name="Alioto T."/>
            <person name="Alioto T."/>
            <person name="Gomez Garrido J."/>
        </authorList>
    </citation>
    <scope>NUCLEOTIDE SEQUENCE</scope>
</reference>
<feature type="compositionally biased region" description="Polar residues" evidence="1">
    <location>
        <begin position="1130"/>
        <end position="1139"/>
    </location>
</feature>
<accession>A0A8D8WHG1</accession>
<dbReference type="EMBL" id="HBUF01196867">
    <property type="protein sequence ID" value="CAG6660377.1"/>
    <property type="molecule type" value="Transcribed_RNA"/>
</dbReference>
<feature type="compositionally biased region" description="Polar residues" evidence="1">
    <location>
        <begin position="296"/>
        <end position="307"/>
    </location>
</feature>
<dbReference type="InterPro" id="IPR016024">
    <property type="entry name" value="ARM-type_fold"/>
</dbReference>
<feature type="region of interest" description="Disordered" evidence="1">
    <location>
        <begin position="73"/>
        <end position="307"/>
    </location>
</feature>
<evidence type="ECO:0000256" key="1">
    <source>
        <dbReference type="SAM" id="MobiDB-lite"/>
    </source>
</evidence>
<organism evidence="2">
    <name type="scientific">Cacopsylla melanoneura</name>
    <dbReference type="NCBI Taxonomy" id="428564"/>
    <lineage>
        <taxon>Eukaryota</taxon>
        <taxon>Metazoa</taxon>
        <taxon>Ecdysozoa</taxon>
        <taxon>Arthropoda</taxon>
        <taxon>Hexapoda</taxon>
        <taxon>Insecta</taxon>
        <taxon>Pterygota</taxon>
        <taxon>Neoptera</taxon>
        <taxon>Paraneoptera</taxon>
        <taxon>Hemiptera</taxon>
        <taxon>Sternorrhyncha</taxon>
        <taxon>Psylloidea</taxon>
        <taxon>Psyllidae</taxon>
        <taxon>Psyllinae</taxon>
        <taxon>Cacopsylla</taxon>
    </lineage>
</organism>
<feature type="compositionally biased region" description="Basic and acidic residues" evidence="1">
    <location>
        <begin position="1096"/>
        <end position="1129"/>
    </location>
</feature>
<feature type="region of interest" description="Disordered" evidence="1">
    <location>
        <begin position="1096"/>
        <end position="1144"/>
    </location>
</feature>
<feature type="compositionally biased region" description="Basic residues" evidence="1">
    <location>
        <begin position="189"/>
        <end position="198"/>
    </location>
</feature>